<sequence length="104" mass="11951">MGREKVCISGTSASRTRADKEKYLLADVRHADDERHIDLDLDGRDEDGVRSLIDGVVNDQKDIIRPHKRPTILVIIKSKVAYYHPYPNKRNATATQSRCEYRKT</sequence>
<evidence type="ECO:0000313" key="1">
    <source>
        <dbReference type="EMBL" id="KUM57121.1"/>
    </source>
</evidence>
<dbReference type="Proteomes" id="UP000055045">
    <property type="component" value="Unassembled WGS sequence"/>
</dbReference>
<name>A0A101MAQ2_PENFR</name>
<evidence type="ECO:0000313" key="2">
    <source>
        <dbReference type="Proteomes" id="UP000055045"/>
    </source>
</evidence>
<gene>
    <name evidence="1" type="ORF">ACN42_g10068</name>
</gene>
<proteinExistence type="predicted"/>
<dbReference type="AlphaFoldDB" id="A0A101MAQ2"/>
<protein>
    <submittedName>
        <fullName evidence="1">Uncharacterized protein</fullName>
    </submittedName>
</protein>
<dbReference type="EMBL" id="LLXE01000397">
    <property type="protein sequence ID" value="KUM57121.1"/>
    <property type="molecule type" value="Genomic_DNA"/>
</dbReference>
<keyword evidence="2" id="KW-1185">Reference proteome</keyword>
<organism evidence="1 2">
    <name type="scientific">Penicillium freii</name>
    <dbReference type="NCBI Taxonomy" id="48697"/>
    <lineage>
        <taxon>Eukaryota</taxon>
        <taxon>Fungi</taxon>
        <taxon>Dikarya</taxon>
        <taxon>Ascomycota</taxon>
        <taxon>Pezizomycotina</taxon>
        <taxon>Eurotiomycetes</taxon>
        <taxon>Eurotiomycetidae</taxon>
        <taxon>Eurotiales</taxon>
        <taxon>Aspergillaceae</taxon>
        <taxon>Penicillium</taxon>
    </lineage>
</organism>
<accession>A0A101MAQ2</accession>
<comment type="caution">
    <text evidence="1">The sequence shown here is derived from an EMBL/GenBank/DDBJ whole genome shotgun (WGS) entry which is preliminary data.</text>
</comment>
<reference evidence="1 2" key="1">
    <citation type="submission" date="2015-10" db="EMBL/GenBank/DDBJ databases">
        <title>Genome sequencing of Penicillium freii.</title>
        <authorList>
            <person name="Nguyen H.D."/>
            <person name="Visagie C.M."/>
            <person name="Seifert K.A."/>
        </authorList>
    </citation>
    <scope>NUCLEOTIDE SEQUENCE [LARGE SCALE GENOMIC DNA]</scope>
    <source>
        <strain evidence="1 2">DAOM 242723</strain>
    </source>
</reference>